<name>A0A562ZWQ7_9BURK</name>
<organism evidence="1 2">
    <name type="scientific">Caenimonas sedimenti</name>
    <dbReference type="NCBI Taxonomy" id="2596921"/>
    <lineage>
        <taxon>Bacteria</taxon>
        <taxon>Pseudomonadati</taxon>
        <taxon>Pseudomonadota</taxon>
        <taxon>Betaproteobacteria</taxon>
        <taxon>Burkholderiales</taxon>
        <taxon>Comamonadaceae</taxon>
        <taxon>Caenimonas</taxon>
    </lineage>
</organism>
<dbReference type="Proteomes" id="UP000318199">
    <property type="component" value="Unassembled WGS sequence"/>
</dbReference>
<evidence type="ECO:0000313" key="1">
    <source>
        <dbReference type="EMBL" id="TWO73052.1"/>
    </source>
</evidence>
<dbReference type="AlphaFoldDB" id="A0A562ZWQ7"/>
<gene>
    <name evidence="1" type="ORF">FN976_02105</name>
</gene>
<dbReference type="EMBL" id="VOBQ01000002">
    <property type="protein sequence ID" value="TWO73052.1"/>
    <property type="molecule type" value="Genomic_DNA"/>
</dbReference>
<evidence type="ECO:0000313" key="2">
    <source>
        <dbReference type="Proteomes" id="UP000318199"/>
    </source>
</evidence>
<sequence>MTQPNRPWAVMLLLVALVFAQAMGFAHRVAHADGGPGQDLVAADHHHHADAPSHPHADATWQQVLFGLHEDGADCRLYDGLGSHALACQSAVAAAVIAPGAAFLRSLAGDFVARWVTLFDARGPPSSR</sequence>
<reference evidence="1 2" key="1">
    <citation type="submission" date="2019-07" db="EMBL/GenBank/DDBJ databases">
        <title>Caenimonas sedimenti sp. nov., isolated from activated sludge.</title>
        <authorList>
            <person name="Xu J."/>
        </authorList>
    </citation>
    <scope>NUCLEOTIDE SEQUENCE [LARGE SCALE GENOMIC DNA]</scope>
    <source>
        <strain evidence="1 2">HX-9-20</strain>
    </source>
</reference>
<accession>A0A562ZWQ7</accession>
<keyword evidence="2" id="KW-1185">Reference proteome</keyword>
<protein>
    <submittedName>
        <fullName evidence="1">Uncharacterized protein</fullName>
    </submittedName>
</protein>
<comment type="caution">
    <text evidence="1">The sequence shown here is derived from an EMBL/GenBank/DDBJ whole genome shotgun (WGS) entry which is preliminary data.</text>
</comment>
<proteinExistence type="predicted"/>
<dbReference type="RefSeq" id="WP_186510726.1">
    <property type="nucleotide sequence ID" value="NZ_VOBQ01000002.1"/>
</dbReference>